<dbReference type="AlphaFoldDB" id="A0AAV9X0L8"/>
<evidence type="ECO:0000313" key="2">
    <source>
        <dbReference type="EMBL" id="KAK6526492.1"/>
    </source>
</evidence>
<dbReference type="Proteomes" id="UP001365542">
    <property type="component" value="Unassembled WGS sequence"/>
</dbReference>
<evidence type="ECO:0000313" key="3">
    <source>
        <dbReference type="Proteomes" id="UP001365542"/>
    </source>
</evidence>
<gene>
    <name evidence="2" type="ORF">TWF694_005076</name>
</gene>
<proteinExistence type="predicted"/>
<organism evidence="2 3">
    <name type="scientific">Orbilia ellipsospora</name>
    <dbReference type="NCBI Taxonomy" id="2528407"/>
    <lineage>
        <taxon>Eukaryota</taxon>
        <taxon>Fungi</taxon>
        <taxon>Dikarya</taxon>
        <taxon>Ascomycota</taxon>
        <taxon>Pezizomycotina</taxon>
        <taxon>Orbiliomycetes</taxon>
        <taxon>Orbiliales</taxon>
        <taxon>Orbiliaceae</taxon>
        <taxon>Orbilia</taxon>
    </lineage>
</organism>
<dbReference type="EMBL" id="JAVHJO010000016">
    <property type="protein sequence ID" value="KAK6526492.1"/>
    <property type="molecule type" value="Genomic_DNA"/>
</dbReference>
<reference evidence="2 3" key="1">
    <citation type="submission" date="2019-10" db="EMBL/GenBank/DDBJ databases">
        <authorList>
            <person name="Palmer J.M."/>
        </authorList>
    </citation>
    <scope>NUCLEOTIDE SEQUENCE [LARGE SCALE GENOMIC DNA]</scope>
    <source>
        <strain evidence="2 3">TWF694</strain>
    </source>
</reference>
<accession>A0AAV9X0L8</accession>
<comment type="caution">
    <text evidence="2">The sequence shown here is derived from an EMBL/GenBank/DDBJ whole genome shotgun (WGS) entry which is preliminary data.</text>
</comment>
<sequence length="143" mass="16293">MHKAIPKLYPRDPTKWKPKGKSNGVNATLEGTTTTSAWDITSQSPTMTRLQAIGRFHVLHTLIAKRIPYVVWGLEALACHSVPTFTRDPLEVLVPKEYLIEAAKAITADHYTFYRRIAPFDHVDDYTFANNISILLRRNLKEC</sequence>
<protein>
    <submittedName>
        <fullName evidence="2">Uncharacterized protein</fullName>
    </submittedName>
</protein>
<name>A0AAV9X0L8_9PEZI</name>
<keyword evidence="3" id="KW-1185">Reference proteome</keyword>
<evidence type="ECO:0000256" key="1">
    <source>
        <dbReference type="SAM" id="MobiDB-lite"/>
    </source>
</evidence>
<feature type="region of interest" description="Disordered" evidence="1">
    <location>
        <begin position="1"/>
        <end position="29"/>
    </location>
</feature>